<dbReference type="InterPro" id="IPR018060">
    <property type="entry name" value="HTH_AraC"/>
</dbReference>
<feature type="domain" description="HTH araC/xylS-type" evidence="5">
    <location>
        <begin position="192"/>
        <end position="290"/>
    </location>
</feature>
<protein>
    <submittedName>
        <fullName evidence="6">AraC family transcriptional regulator</fullName>
    </submittedName>
</protein>
<dbReference type="PRINTS" id="PR00032">
    <property type="entry name" value="HTHARAC"/>
</dbReference>
<evidence type="ECO:0000256" key="1">
    <source>
        <dbReference type="ARBA" id="ARBA00023015"/>
    </source>
</evidence>
<evidence type="ECO:0000313" key="6">
    <source>
        <dbReference type="EMBL" id="AYQ73438.1"/>
    </source>
</evidence>
<keyword evidence="3" id="KW-0010">Activator</keyword>
<accession>A0A3G3JYV5</accession>
<keyword evidence="2" id="KW-0238">DNA-binding</keyword>
<dbReference type="Pfam" id="PF02311">
    <property type="entry name" value="AraC_binding"/>
    <property type="match status" value="1"/>
</dbReference>
<organism evidence="6 7">
    <name type="scientific">Cohnella candidum</name>
    <dbReference type="NCBI Taxonomy" id="2674991"/>
    <lineage>
        <taxon>Bacteria</taxon>
        <taxon>Bacillati</taxon>
        <taxon>Bacillota</taxon>
        <taxon>Bacilli</taxon>
        <taxon>Bacillales</taxon>
        <taxon>Paenibacillaceae</taxon>
        <taxon>Cohnella</taxon>
    </lineage>
</organism>
<dbReference type="EMBL" id="CP033433">
    <property type="protein sequence ID" value="AYQ73438.1"/>
    <property type="molecule type" value="Genomic_DNA"/>
</dbReference>
<dbReference type="CDD" id="cd02208">
    <property type="entry name" value="cupin_RmlC-like"/>
    <property type="match status" value="1"/>
</dbReference>
<dbReference type="Gene3D" id="1.10.10.60">
    <property type="entry name" value="Homeodomain-like"/>
    <property type="match status" value="2"/>
</dbReference>
<reference evidence="6 7" key="1">
    <citation type="submission" date="2018-10" db="EMBL/GenBank/DDBJ databases">
        <title>Genome Sequence of Cohnella sp.</title>
        <authorList>
            <person name="Srinivasan S."/>
            <person name="Kim M.K."/>
        </authorList>
    </citation>
    <scope>NUCLEOTIDE SEQUENCE [LARGE SCALE GENOMIC DNA]</scope>
    <source>
        <strain evidence="6 7">18JY8-7</strain>
    </source>
</reference>
<dbReference type="PANTHER" id="PTHR46796">
    <property type="entry name" value="HTH-TYPE TRANSCRIPTIONAL ACTIVATOR RHAS-RELATED"/>
    <property type="match status" value="1"/>
</dbReference>
<evidence type="ECO:0000259" key="5">
    <source>
        <dbReference type="PROSITE" id="PS01124"/>
    </source>
</evidence>
<dbReference type="AlphaFoldDB" id="A0A3G3JYV5"/>
<keyword evidence="7" id="KW-1185">Reference proteome</keyword>
<dbReference type="PROSITE" id="PS00041">
    <property type="entry name" value="HTH_ARAC_FAMILY_1"/>
    <property type="match status" value="1"/>
</dbReference>
<dbReference type="InterPro" id="IPR014710">
    <property type="entry name" value="RmlC-like_jellyroll"/>
</dbReference>
<keyword evidence="1" id="KW-0805">Transcription regulation</keyword>
<evidence type="ECO:0000313" key="7">
    <source>
        <dbReference type="Proteomes" id="UP000269097"/>
    </source>
</evidence>
<dbReference type="KEGG" id="coh:EAV92_13155"/>
<dbReference type="SMART" id="SM00342">
    <property type="entry name" value="HTH_ARAC"/>
    <property type="match status" value="1"/>
</dbReference>
<dbReference type="SUPFAM" id="SSF46689">
    <property type="entry name" value="Homeodomain-like"/>
    <property type="match status" value="2"/>
</dbReference>
<dbReference type="PROSITE" id="PS01124">
    <property type="entry name" value="HTH_ARAC_FAMILY_2"/>
    <property type="match status" value="1"/>
</dbReference>
<keyword evidence="4" id="KW-0804">Transcription</keyword>
<dbReference type="Gene3D" id="2.60.120.10">
    <property type="entry name" value="Jelly Rolls"/>
    <property type="match status" value="1"/>
</dbReference>
<sequence length="292" mass="32408">MDKRSLLEDRVHGSSEFPVGFYRMERQAGDPILDTHWHAEAEFLAVESGQAVFHVGRSTYEVRAGEALFIPGGELHGGYPLDGAACTYSALVFDPEWLGGGAEGVTARFVKPLQRGEIGFPPHWSRETEGGRAAFGRLADLIALGLAAEDPALELRVKGGLYLLIADFAAAGWIQRKEAWEVGASGTPERMKQVIRYMEEHFVRKLSVSELAGVAGMSEGHFSRVFKSYLRQTPLEYLNRLRLRYAADMLQQPGVSVAEAAMASGFDNFSYFSKSFRALYRCTPSDYRKTVR</sequence>
<dbReference type="SUPFAM" id="SSF51215">
    <property type="entry name" value="Regulatory protein AraC"/>
    <property type="match status" value="1"/>
</dbReference>
<dbReference type="InterPro" id="IPR018062">
    <property type="entry name" value="HTH_AraC-typ_CS"/>
</dbReference>
<dbReference type="InterPro" id="IPR050204">
    <property type="entry name" value="AraC_XylS_family_regulators"/>
</dbReference>
<dbReference type="InterPro" id="IPR009057">
    <property type="entry name" value="Homeodomain-like_sf"/>
</dbReference>
<evidence type="ECO:0000256" key="3">
    <source>
        <dbReference type="ARBA" id="ARBA00023159"/>
    </source>
</evidence>
<proteinExistence type="predicted"/>
<evidence type="ECO:0000256" key="4">
    <source>
        <dbReference type="ARBA" id="ARBA00023163"/>
    </source>
</evidence>
<dbReference type="Pfam" id="PF12833">
    <property type="entry name" value="HTH_18"/>
    <property type="match status" value="1"/>
</dbReference>
<dbReference type="InterPro" id="IPR020449">
    <property type="entry name" value="Tscrpt_reg_AraC-type_HTH"/>
</dbReference>
<dbReference type="InterPro" id="IPR003313">
    <property type="entry name" value="AraC-bd"/>
</dbReference>
<dbReference type="InterPro" id="IPR037923">
    <property type="entry name" value="HTH-like"/>
</dbReference>
<dbReference type="GO" id="GO:0003700">
    <property type="term" value="F:DNA-binding transcription factor activity"/>
    <property type="evidence" value="ECO:0007669"/>
    <property type="project" value="InterPro"/>
</dbReference>
<dbReference type="RefSeq" id="WP_123041520.1">
    <property type="nucleotide sequence ID" value="NZ_CP033433.1"/>
</dbReference>
<dbReference type="Proteomes" id="UP000269097">
    <property type="component" value="Chromosome"/>
</dbReference>
<dbReference type="GO" id="GO:0043565">
    <property type="term" value="F:sequence-specific DNA binding"/>
    <property type="evidence" value="ECO:0007669"/>
    <property type="project" value="InterPro"/>
</dbReference>
<evidence type="ECO:0000256" key="2">
    <source>
        <dbReference type="ARBA" id="ARBA00023125"/>
    </source>
</evidence>
<gene>
    <name evidence="6" type="ORF">EAV92_13155</name>
</gene>
<name>A0A3G3JYV5_9BACL</name>